<dbReference type="Proteomes" id="UP000313645">
    <property type="component" value="Unassembled WGS sequence"/>
</dbReference>
<proteinExistence type="predicted"/>
<dbReference type="EMBL" id="SJDL01000008">
    <property type="protein sequence ID" value="TBW57376.1"/>
    <property type="molecule type" value="Genomic_DNA"/>
</dbReference>
<evidence type="ECO:0000313" key="2">
    <source>
        <dbReference type="EMBL" id="TBW57376.1"/>
    </source>
</evidence>
<reference evidence="2 3" key="1">
    <citation type="submission" date="2019-02" db="EMBL/GenBank/DDBJ databases">
        <title>Marinobacter halodurans sp. nov., a marine bacterium isolated from sea tidal flat.</title>
        <authorList>
            <person name="Yoo Y."/>
            <person name="Lee D.W."/>
            <person name="Kim B.S."/>
            <person name="Kim J.-J."/>
        </authorList>
    </citation>
    <scope>NUCLEOTIDE SEQUENCE [LARGE SCALE GENOMIC DNA]</scope>
    <source>
        <strain evidence="2 3">YJ-S3-2</strain>
    </source>
</reference>
<dbReference type="RefSeq" id="WP_131480373.1">
    <property type="nucleotide sequence ID" value="NZ_SJDL01000008.1"/>
</dbReference>
<protein>
    <recommendedName>
        <fullName evidence="4">DUF559 domain-containing protein</fullName>
    </recommendedName>
</protein>
<organism evidence="2 3">
    <name type="scientific">Marinobacter halodurans</name>
    <dbReference type="NCBI Taxonomy" id="2528979"/>
    <lineage>
        <taxon>Bacteria</taxon>
        <taxon>Pseudomonadati</taxon>
        <taxon>Pseudomonadota</taxon>
        <taxon>Gammaproteobacteria</taxon>
        <taxon>Pseudomonadales</taxon>
        <taxon>Marinobacteraceae</taxon>
        <taxon>Marinobacter</taxon>
    </lineage>
</organism>
<dbReference type="Gene3D" id="3.40.960.10">
    <property type="entry name" value="VSR Endonuclease"/>
    <property type="match status" value="1"/>
</dbReference>
<evidence type="ECO:0008006" key="4">
    <source>
        <dbReference type="Google" id="ProtNLM"/>
    </source>
</evidence>
<sequence>MRITSKKQLNEMVIAGRVGKGMAQQIEAEIDKSSKVSPPASKVARKAASTLPAERSPGELALRPLLADRFGWWHQGGELVEELEPFSDRKFRVDFALPRWQIYIEVDGWSHHGVHLDSHHRDRARGLYFSARNWLPFRVSYQQAINEGFQLIDCLVEAMEIRTPVSAGAIRVDVTDTPTGFRRRLVTD</sequence>
<evidence type="ECO:0000313" key="3">
    <source>
        <dbReference type="Proteomes" id="UP000313645"/>
    </source>
</evidence>
<comment type="caution">
    <text evidence="2">The sequence shown here is derived from an EMBL/GenBank/DDBJ whole genome shotgun (WGS) entry which is preliminary data.</text>
</comment>
<keyword evidence="3" id="KW-1185">Reference proteome</keyword>
<accession>A0ABY1ZMG5</accession>
<dbReference type="InterPro" id="IPR011335">
    <property type="entry name" value="Restrct_endonuc-II-like"/>
</dbReference>
<gene>
    <name evidence="2" type="ORF">EZI54_06885</name>
</gene>
<name>A0ABY1ZMG5_9GAMM</name>
<evidence type="ECO:0000256" key="1">
    <source>
        <dbReference type="SAM" id="MobiDB-lite"/>
    </source>
</evidence>
<dbReference type="SUPFAM" id="SSF52980">
    <property type="entry name" value="Restriction endonuclease-like"/>
    <property type="match status" value="1"/>
</dbReference>
<feature type="region of interest" description="Disordered" evidence="1">
    <location>
        <begin position="31"/>
        <end position="50"/>
    </location>
</feature>